<dbReference type="AlphaFoldDB" id="A0A540VBK7"/>
<gene>
    <name evidence="2" type="ORF">FKZ61_18095</name>
</gene>
<dbReference type="Pfam" id="PF07849">
    <property type="entry name" value="DUF1641"/>
    <property type="match status" value="1"/>
</dbReference>
<dbReference type="Proteomes" id="UP000317371">
    <property type="component" value="Unassembled WGS sequence"/>
</dbReference>
<accession>A0A540VBK7</accession>
<dbReference type="OrthoDB" id="163749at2"/>
<evidence type="ECO:0000313" key="2">
    <source>
        <dbReference type="EMBL" id="TQE94141.1"/>
    </source>
</evidence>
<keyword evidence="3" id="KW-1185">Reference proteome</keyword>
<dbReference type="InterPro" id="IPR012440">
    <property type="entry name" value="DUF1641"/>
</dbReference>
<dbReference type="EMBL" id="VIGC01000027">
    <property type="protein sequence ID" value="TQE94141.1"/>
    <property type="molecule type" value="Genomic_DNA"/>
</dbReference>
<protein>
    <submittedName>
        <fullName evidence="2">DUF1641 domain-containing protein</fullName>
    </submittedName>
</protein>
<evidence type="ECO:0000256" key="1">
    <source>
        <dbReference type="SAM" id="Coils"/>
    </source>
</evidence>
<keyword evidence="1" id="KW-0175">Coiled coil</keyword>
<sequence length="246" mass="27659">MTTTLDPALQTESSQAQLAAIERKLDALTHAVAELAEQAREERRRRQVWEDLQADLTPIVRDVYGLAVAQAAELEPYVQPEEILALLKRLLRHTRSFHALLDELESAQDFVRDFTPVAREMMDQATTSLDALEQKGYFSFLQEGLYVLEQIVTSFTPADVRLLGDNIVLILNTVKALTQPEMMRLLHDLTASLQEAQAEELPTSLVGLLGQMRDPDVRRGLALTLAMLKRISRQQRLVQTEGGKSV</sequence>
<organism evidence="2 3">
    <name type="scientific">Litorilinea aerophila</name>
    <dbReference type="NCBI Taxonomy" id="1204385"/>
    <lineage>
        <taxon>Bacteria</taxon>
        <taxon>Bacillati</taxon>
        <taxon>Chloroflexota</taxon>
        <taxon>Caldilineae</taxon>
        <taxon>Caldilineales</taxon>
        <taxon>Caldilineaceae</taxon>
        <taxon>Litorilinea</taxon>
    </lineage>
</organism>
<feature type="coiled-coil region" evidence="1">
    <location>
        <begin position="18"/>
        <end position="52"/>
    </location>
</feature>
<evidence type="ECO:0000313" key="3">
    <source>
        <dbReference type="Proteomes" id="UP000317371"/>
    </source>
</evidence>
<dbReference type="InParanoid" id="A0A540VBK7"/>
<dbReference type="RefSeq" id="WP_141611569.1">
    <property type="nucleotide sequence ID" value="NZ_VIGC02000027.1"/>
</dbReference>
<proteinExistence type="predicted"/>
<comment type="caution">
    <text evidence="2">The sequence shown here is derived from an EMBL/GenBank/DDBJ whole genome shotgun (WGS) entry which is preliminary data.</text>
</comment>
<reference evidence="2 3" key="1">
    <citation type="submission" date="2019-06" db="EMBL/GenBank/DDBJ databases">
        <title>Genome sequence of Litorilinea aerophila BAA-2444.</title>
        <authorList>
            <person name="Maclea K.S."/>
            <person name="Maurais E.G."/>
            <person name="Iannazzi L.C."/>
        </authorList>
    </citation>
    <scope>NUCLEOTIDE SEQUENCE [LARGE SCALE GENOMIC DNA]</scope>
    <source>
        <strain evidence="2 3">ATCC BAA-2444</strain>
    </source>
</reference>
<name>A0A540VBK7_9CHLR</name>